<evidence type="ECO:0000259" key="1">
    <source>
        <dbReference type="Pfam" id="PF01408"/>
    </source>
</evidence>
<protein>
    <submittedName>
        <fullName evidence="3">Gfo/Idh/MocA family oxidoreductase</fullName>
    </submittedName>
</protein>
<comment type="caution">
    <text evidence="3">The sequence shown here is derived from an EMBL/GenBank/DDBJ whole genome shotgun (WGS) entry which is preliminary data.</text>
</comment>
<dbReference type="Pfam" id="PF01408">
    <property type="entry name" value="GFO_IDH_MocA"/>
    <property type="match status" value="1"/>
</dbReference>
<accession>A0ABP8M989</accession>
<dbReference type="RefSeq" id="WP_345032052.1">
    <property type="nucleotide sequence ID" value="NZ_BAABEY010000034.1"/>
</dbReference>
<dbReference type="InterPro" id="IPR036291">
    <property type="entry name" value="NAD(P)-bd_dom_sf"/>
</dbReference>
<name>A0ABP8M989_9BACT</name>
<evidence type="ECO:0000313" key="4">
    <source>
        <dbReference type="Proteomes" id="UP001501508"/>
    </source>
</evidence>
<dbReference type="Gene3D" id="3.30.360.10">
    <property type="entry name" value="Dihydrodipicolinate Reductase, domain 2"/>
    <property type="match status" value="1"/>
</dbReference>
<dbReference type="InterPro" id="IPR050463">
    <property type="entry name" value="Gfo/Idh/MocA_oxidrdct_glycsds"/>
</dbReference>
<reference evidence="4" key="1">
    <citation type="journal article" date="2019" name="Int. J. Syst. Evol. Microbiol.">
        <title>The Global Catalogue of Microorganisms (GCM) 10K type strain sequencing project: providing services to taxonomists for standard genome sequencing and annotation.</title>
        <authorList>
            <consortium name="The Broad Institute Genomics Platform"/>
            <consortium name="The Broad Institute Genome Sequencing Center for Infectious Disease"/>
            <person name="Wu L."/>
            <person name="Ma J."/>
        </authorList>
    </citation>
    <scope>NUCLEOTIDE SEQUENCE [LARGE SCALE GENOMIC DNA]</scope>
    <source>
        <strain evidence="4">JCM 31920</strain>
    </source>
</reference>
<keyword evidence="4" id="KW-1185">Reference proteome</keyword>
<dbReference type="PANTHER" id="PTHR43818">
    <property type="entry name" value="BCDNA.GH03377"/>
    <property type="match status" value="1"/>
</dbReference>
<dbReference type="InterPro" id="IPR055170">
    <property type="entry name" value="GFO_IDH_MocA-like_dom"/>
</dbReference>
<dbReference type="PANTHER" id="PTHR43818:SF5">
    <property type="entry name" value="OXIDOREDUCTASE FAMILY PROTEIN"/>
    <property type="match status" value="1"/>
</dbReference>
<organism evidence="3 4">
    <name type="scientific">Ravibacter arvi</name>
    <dbReference type="NCBI Taxonomy" id="2051041"/>
    <lineage>
        <taxon>Bacteria</taxon>
        <taxon>Pseudomonadati</taxon>
        <taxon>Bacteroidota</taxon>
        <taxon>Cytophagia</taxon>
        <taxon>Cytophagales</taxon>
        <taxon>Spirosomataceae</taxon>
        <taxon>Ravibacter</taxon>
    </lineage>
</organism>
<dbReference type="Proteomes" id="UP001501508">
    <property type="component" value="Unassembled WGS sequence"/>
</dbReference>
<feature type="domain" description="Gfo/Idh/MocA-like oxidoreductase N-terminal" evidence="1">
    <location>
        <begin position="39"/>
        <end position="164"/>
    </location>
</feature>
<dbReference type="EMBL" id="BAABEY010000034">
    <property type="protein sequence ID" value="GAA4445593.1"/>
    <property type="molecule type" value="Genomic_DNA"/>
</dbReference>
<sequence length="427" mass="46890">MATSRRDVLKLAGLALAGSSFPSIIIPTKSFSGVNSETLKVGLIGCGGRGSGAAKQALSADSNVVLHAMGDIFSDKLEASLAGLKKVHGDKVKVDDGHKFIGFDAYKKVLESGVDVVLLATPPHFRPQHLTAAINAGKHVFCEKPVAVDAPGVRKVLEAAKLAKQKNLSLVSGFCWRYDEPKRASFGQILDGAIGEVNTVYNTYYTGLLWSFPRKEGWTDMEYQLRNWMYYTWLSGDHIVEQAVHSIDMMSWAFGGKLPESAIGIGGRQVRTDPLFGYIFDHFGITYEYGNGAKGFHFSRQQANTDTSYMVESLGSKGRAMVDCSKRVHEITGAKNWKYTGPASDMYQNEHNELFASIRNRKPINDGEWMSHSTLIAIMGRMAAYTGKKITWEQAMNSTEKLGPDTYTWETAVPVAEVAKPGFTAFS</sequence>
<proteinExistence type="predicted"/>
<dbReference type="SUPFAM" id="SSF55347">
    <property type="entry name" value="Glyceraldehyde-3-phosphate dehydrogenase-like, C-terminal domain"/>
    <property type="match status" value="1"/>
</dbReference>
<dbReference type="InterPro" id="IPR006311">
    <property type="entry name" value="TAT_signal"/>
</dbReference>
<dbReference type="Gene3D" id="3.40.50.720">
    <property type="entry name" value="NAD(P)-binding Rossmann-like Domain"/>
    <property type="match status" value="1"/>
</dbReference>
<feature type="domain" description="GFO/IDH/MocA-like oxidoreductase" evidence="2">
    <location>
        <begin position="191"/>
        <end position="320"/>
    </location>
</feature>
<dbReference type="SUPFAM" id="SSF51735">
    <property type="entry name" value="NAD(P)-binding Rossmann-fold domains"/>
    <property type="match status" value="1"/>
</dbReference>
<evidence type="ECO:0000259" key="2">
    <source>
        <dbReference type="Pfam" id="PF22725"/>
    </source>
</evidence>
<gene>
    <name evidence="3" type="ORF">GCM10023091_37450</name>
</gene>
<dbReference type="Pfam" id="PF22725">
    <property type="entry name" value="GFO_IDH_MocA_C3"/>
    <property type="match status" value="1"/>
</dbReference>
<dbReference type="PROSITE" id="PS51318">
    <property type="entry name" value="TAT"/>
    <property type="match status" value="1"/>
</dbReference>
<dbReference type="InterPro" id="IPR000683">
    <property type="entry name" value="Gfo/Idh/MocA-like_OxRdtase_N"/>
</dbReference>
<evidence type="ECO:0000313" key="3">
    <source>
        <dbReference type="EMBL" id="GAA4445593.1"/>
    </source>
</evidence>